<evidence type="ECO:0000313" key="3">
    <source>
        <dbReference type="Proteomes" id="UP000008207"/>
    </source>
</evidence>
<feature type="transmembrane region" description="Helical" evidence="1">
    <location>
        <begin position="191"/>
        <end position="213"/>
    </location>
</feature>
<dbReference type="KEGG" id="mno:Mnod_2228"/>
<protein>
    <recommendedName>
        <fullName evidence="4">ABC-type transport system involved in multi-copper enzyme maturation permease component-like protein</fullName>
    </recommendedName>
</protein>
<feature type="transmembrane region" description="Helical" evidence="1">
    <location>
        <begin position="233"/>
        <end position="257"/>
    </location>
</feature>
<feature type="transmembrane region" description="Helical" evidence="1">
    <location>
        <begin position="122"/>
        <end position="151"/>
    </location>
</feature>
<gene>
    <name evidence="2" type="ordered locus">Mnod_2228</name>
</gene>
<feature type="transmembrane region" description="Helical" evidence="1">
    <location>
        <begin position="269"/>
        <end position="293"/>
    </location>
</feature>
<reference evidence="2 3" key="1">
    <citation type="submission" date="2009-01" db="EMBL/GenBank/DDBJ databases">
        <title>Complete sequence of chromosome of Methylobacterium nodulans ORS 2060.</title>
        <authorList>
            <consortium name="US DOE Joint Genome Institute"/>
            <person name="Lucas S."/>
            <person name="Copeland A."/>
            <person name="Lapidus A."/>
            <person name="Glavina del Rio T."/>
            <person name="Dalin E."/>
            <person name="Tice H."/>
            <person name="Bruce D."/>
            <person name="Goodwin L."/>
            <person name="Pitluck S."/>
            <person name="Sims D."/>
            <person name="Brettin T."/>
            <person name="Detter J.C."/>
            <person name="Han C."/>
            <person name="Larimer F."/>
            <person name="Land M."/>
            <person name="Hauser L."/>
            <person name="Kyrpides N."/>
            <person name="Ivanova N."/>
            <person name="Marx C.J."/>
            <person name="Richardson P."/>
        </authorList>
    </citation>
    <scope>NUCLEOTIDE SEQUENCE [LARGE SCALE GENOMIC DNA]</scope>
    <source>
        <strain evidence="3">LMG 21967 / CNCM I-2342 / ORS 2060</strain>
    </source>
</reference>
<keyword evidence="1" id="KW-0812">Transmembrane</keyword>
<dbReference type="RefSeq" id="WP_015928893.1">
    <property type="nucleotide sequence ID" value="NC_011894.1"/>
</dbReference>
<feature type="transmembrane region" description="Helical" evidence="1">
    <location>
        <begin position="423"/>
        <end position="440"/>
    </location>
</feature>
<keyword evidence="1" id="KW-0472">Membrane</keyword>
<feature type="transmembrane region" description="Helical" evidence="1">
    <location>
        <begin position="163"/>
        <end position="184"/>
    </location>
</feature>
<dbReference type="EMBL" id="CP001349">
    <property type="protein sequence ID" value="ACL57208.1"/>
    <property type="molecule type" value="Genomic_DNA"/>
</dbReference>
<dbReference type="AlphaFoldDB" id="B8I9Y0"/>
<feature type="transmembrane region" description="Helical" evidence="1">
    <location>
        <begin position="29"/>
        <end position="56"/>
    </location>
</feature>
<organism evidence="2 3">
    <name type="scientific">Methylobacterium nodulans (strain LMG 21967 / CNCM I-2342 / ORS 2060)</name>
    <dbReference type="NCBI Taxonomy" id="460265"/>
    <lineage>
        <taxon>Bacteria</taxon>
        <taxon>Pseudomonadati</taxon>
        <taxon>Pseudomonadota</taxon>
        <taxon>Alphaproteobacteria</taxon>
        <taxon>Hyphomicrobiales</taxon>
        <taxon>Methylobacteriaceae</taxon>
        <taxon>Methylobacterium</taxon>
    </lineage>
</organism>
<evidence type="ECO:0008006" key="4">
    <source>
        <dbReference type="Google" id="ProtNLM"/>
    </source>
</evidence>
<dbReference type="Proteomes" id="UP000008207">
    <property type="component" value="Chromosome"/>
</dbReference>
<keyword evidence="1" id="KW-1133">Transmembrane helix</keyword>
<dbReference type="GO" id="GO:0005886">
    <property type="term" value="C:plasma membrane"/>
    <property type="evidence" value="ECO:0007669"/>
    <property type="project" value="UniProtKB-SubCell"/>
</dbReference>
<proteinExistence type="predicted"/>
<feature type="transmembrane region" description="Helical" evidence="1">
    <location>
        <begin position="76"/>
        <end position="101"/>
    </location>
</feature>
<dbReference type="STRING" id="460265.Mnod_2228"/>
<dbReference type="GO" id="GO:0140359">
    <property type="term" value="F:ABC-type transporter activity"/>
    <property type="evidence" value="ECO:0007669"/>
    <property type="project" value="InterPro"/>
</dbReference>
<evidence type="ECO:0000256" key="1">
    <source>
        <dbReference type="SAM" id="Phobius"/>
    </source>
</evidence>
<accession>B8I9Y0</accession>
<dbReference type="HOGENOM" id="CLU_592748_0_0_5"/>
<evidence type="ECO:0000313" key="2">
    <source>
        <dbReference type="EMBL" id="ACL57208.1"/>
    </source>
</evidence>
<keyword evidence="3" id="KW-1185">Reference proteome</keyword>
<name>B8I9Y0_METNO</name>
<dbReference type="eggNOG" id="ENOG5030A6G">
    <property type="taxonomic scope" value="Bacteria"/>
</dbReference>
<sequence length="458" mass="48822">MPLPDRPRLRRAPLAPLFVTELRTLLAGWALWAVLLLLCPVVGYGFIQALALYGEASRSASSFPELARGLSPLDGVLVPTFGAFYVATTLLFPFVAIRALGAEKADGGLKLMLQLPYRSTTLIAIKLAVVLVGWLLTALPGLSALLLWALLGGHLWLPETLTLLLGHLLYGLLIACVGLFAAAVTDGPATAAIVALAFTLGAWILDFAGAGQGEWMRRLADLSPTAALRTFETGLLAAPAVLGMLIAAAGFAALATLWLRPGPPDRRRVLLSASIVTVTLAAAALGGQTSFYLDTTENRRNSFAPGDEAALRKIAGPLAITVHLSPEDPRLADFDRQVLGKLRRLLPNLDVTLAATAKTLFSQADDDRYGLVTYTYHGVQAESRSTSPREVLPLIYELTGVVADPSAATDYAGYPTVANASLVAPWFYGVLPAVVALAWWQSRRPARAFQLRATGERP</sequence>